<keyword evidence="6 14" id="KW-1133">Transmembrane helix</keyword>
<feature type="transmembrane region" description="Helical" evidence="14">
    <location>
        <begin position="98"/>
        <end position="117"/>
    </location>
</feature>
<evidence type="ECO:0000256" key="2">
    <source>
        <dbReference type="ARBA" id="ARBA00022448"/>
    </source>
</evidence>
<gene>
    <name evidence="14 15" type="primary">crcB</name>
    <name evidence="14" type="synonym">fluC</name>
    <name evidence="15" type="ORF">JF537_10315</name>
</gene>
<proteinExistence type="inferred from homology"/>
<keyword evidence="5 14" id="KW-0479">Metal-binding</keyword>
<keyword evidence="2 14" id="KW-0813">Transport</keyword>
<dbReference type="GO" id="GO:0046872">
    <property type="term" value="F:metal ion binding"/>
    <property type="evidence" value="ECO:0007669"/>
    <property type="project" value="UniProtKB-KW"/>
</dbReference>
<dbReference type="EMBL" id="JAEMWV010000004">
    <property type="protein sequence ID" value="MBN8251973.1"/>
    <property type="molecule type" value="Genomic_DNA"/>
</dbReference>
<keyword evidence="10 14" id="KW-0407">Ion channel</keyword>
<evidence type="ECO:0000256" key="11">
    <source>
        <dbReference type="ARBA" id="ARBA00035120"/>
    </source>
</evidence>
<evidence type="ECO:0000256" key="8">
    <source>
        <dbReference type="ARBA" id="ARBA00023065"/>
    </source>
</evidence>
<sequence length="118" mass="12608">MMTALLIALGGFLGAIARYVLSTWMNQKSTTGFPIGTLCVNLVGSFLLGILVGNGMTSGVYSFLGVGFMGAFTTFSTFKLENIHLHEKKMHTVLFPYLAFSYIGGIVLAFIGMLVGAL</sequence>
<evidence type="ECO:0000313" key="15">
    <source>
        <dbReference type="EMBL" id="MBN8251973.1"/>
    </source>
</evidence>
<dbReference type="GO" id="GO:0005886">
    <property type="term" value="C:plasma membrane"/>
    <property type="evidence" value="ECO:0007669"/>
    <property type="project" value="UniProtKB-SubCell"/>
</dbReference>
<accession>A0A8I1SNL0</accession>
<dbReference type="Pfam" id="PF02537">
    <property type="entry name" value="CRCB"/>
    <property type="match status" value="1"/>
</dbReference>
<evidence type="ECO:0000256" key="9">
    <source>
        <dbReference type="ARBA" id="ARBA00023136"/>
    </source>
</evidence>
<feature type="transmembrane region" description="Helical" evidence="14">
    <location>
        <begin position="33"/>
        <end position="53"/>
    </location>
</feature>
<keyword evidence="9 14" id="KW-0472">Membrane</keyword>
<dbReference type="AlphaFoldDB" id="A0A8I1SNL0"/>
<keyword evidence="7 14" id="KW-0915">Sodium</keyword>
<dbReference type="GeneID" id="93682908"/>
<dbReference type="GO" id="GO:0062054">
    <property type="term" value="F:fluoride channel activity"/>
    <property type="evidence" value="ECO:0007669"/>
    <property type="project" value="UniProtKB-UniRule"/>
</dbReference>
<comment type="function">
    <text evidence="13 14">Fluoride-specific ion channel. Important for reducing fluoride concentration in the cell, thus reducing its toxicity.</text>
</comment>
<organism evidence="15 16">
    <name type="scientific">Priestia flexa</name>
    <dbReference type="NCBI Taxonomy" id="86664"/>
    <lineage>
        <taxon>Bacteria</taxon>
        <taxon>Bacillati</taxon>
        <taxon>Bacillota</taxon>
        <taxon>Bacilli</taxon>
        <taxon>Bacillales</taxon>
        <taxon>Bacillaceae</taxon>
        <taxon>Priestia</taxon>
    </lineage>
</organism>
<feature type="transmembrane region" description="Helical" evidence="14">
    <location>
        <begin position="60"/>
        <end position="78"/>
    </location>
</feature>
<evidence type="ECO:0000256" key="3">
    <source>
        <dbReference type="ARBA" id="ARBA00022475"/>
    </source>
</evidence>
<evidence type="ECO:0000256" key="7">
    <source>
        <dbReference type="ARBA" id="ARBA00023053"/>
    </source>
</evidence>
<dbReference type="GO" id="GO:0140114">
    <property type="term" value="P:cellular detoxification of fluoride"/>
    <property type="evidence" value="ECO:0007669"/>
    <property type="project" value="UniProtKB-UniRule"/>
</dbReference>
<dbReference type="Proteomes" id="UP000664578">
    <property type="component" value="Unassembled WGS sequence"/>
</dbReference>
<protein>
    <recommendedName>
        <fullName evidence="14">Fluoride-specific ion channel FluC</fullName>
    </recommendedName>
</protein>
<evidence type="ECO:0000256" key="4">
    <source>
        <dbReference type="ARBA" id="ARBA00022692"/>
    </source>
</evidence>
<dbReference type="InterPro" id="IPR003691">
    <property type="entry name" value="FluC"/>
</dbReference>
<dbReference type="RefSeq" id="WP_119543560.1">
    <property type="nucleotide sequence ID" value="NZ_CP060274.1"/>
</dbReference>
<comment type="similarity">
    <text evidence="11 14">Belongs to the fluoride channel Fluc/FEX (TC 1.A.43) family.</text>
</comment>
<comment type="catalytic activity">
    <reaction evidence="12">
        <text>fluoride(in) = fluoride(out)</text>
        <dbReference type="Rhea" id="RHEA:76159"/>
        <dbReference type="ChEBI" id="CHEBI:17051"/>
    </reaction>
    <physiologicalReaction direction="left-to-right" evidence="12">
        <dbReference type="Rhea" id="RHEA:76160"/>
    </physiologicalReaction>
</comment>
<dbReference type="HAMAP" id="MF_00454">
    <property type="entry name" value="FluC"/>
    <property type="match status" value="1"/>
</dbReference>
<comment type="caution">
    <text evidence="15">The sequence shown here is derived from an EMBL/GenBank/DDBJ whole genome shotgun (WGS) entry which is preliminary data.</text>
</comment>
<feature type="binding site" evidence="14">
    <location>
        <position position="70"/>
    </location>
    <ligand>
        <name>Na(+)</name>
        <dbReference type="ChEBI" id="CHEBI:29101"/>
        <note>structural</note>
    </ligand>
</feature>
<keyword evidence="4 14" id="KW-0812">Transmembrane</keyword>
<evidence type="ECO:0000256" key="1">
    <source>
        <dbReference type="ARBA" id="ARBA00004651"/>
    </source>
</evidence>
<dbReference type="PANTHER" id="PTHR28259:SF16">
    <property type="entry name" value="FLUORIDE-SPECIFIC ION CHANNEL FLUC 2"/>
    <property type="match status" value="1"/>
</dbReference>
<name>A0A8I1SNL0_9BACI</name>
<feature type="binding site" evidence="14">
    <location>
        <position position="73"/>
    </location>
    <ligand>
        <name>Na(+)</name>
        <dbReference type="ChEBI" id="CHEBI:29101"/>
        <note>structural</note>
    </ligand>
</feature>
<evidence type="ECO:0000256" key="10">
    <source>
        <dbReference type="ARBA" id="ARBA00023303"/>
    </source>
</evidence>
<evidence type="ECO:0000256" key="6">
    <source>
        <dbReference type="ARBA" id="ARBA00022989"/>
    </source>
</evidence>
<evidence type="ECO:0000313" key="16">
    <source>
        <dbReference type="Proteomes" id="UP000664578"/>
    </source>
</evidence>
<comment type="activity regulation">
    <text evidence="14">Na(+) is not transported, but it plays an essential structural role and its presence is essential for fluoride channel function.</text>
</comment>
<evidence type="ECO:0000256" key="12">
    <source>
        <dbReference type="ARBA" id="ARBA00035585"/>
    </source>
</evidence>
<keyword evidence="8 14" id="KW-0406">Ion transport</keyword>
<keyword evidence="3 14" id="KW-1003">Cell membrane</keyword>
<evidence type="ECO:0000256" key="5">
    <source>
        <dbReference type="ARBA" id="ARBA00022723"/>
    </source>
</evidence>
<dbReference type="NCBIfam" id="NF010801">
    <property type="entry name" value="PRK14205.1"/>
    <property type="match status" value="1"/>
</dbReference>
<evidence type="ECO:0000256" key="13">
    <source>
        <dbReference type="ARBA" id="ARBA00049940"/>
    </source>
</evidence>
<dbReference type="PANTHER" id="PTHR28259">
    <property type="entry name" value="FLUORIDE EXPORT PROTEIN 1-RELATED"/>
    <property type="match status" value="1"/>
</dbReference>
<comment type="subcellular location">
    <subcellularLocation>
        <location evidence="1 14">Cell membrane</location>
        <topology evidence="1 14">Multi-pass membrane protein</topology>
    </subcellularLocation>
</comment>
<evidence type="ECO:0000256" key="14">
    <source>
        <dbReference type="HAMAP-Rule" id="MF_00454"/>
    </source>
</evidence>
<reference evidence="15" key="1">
    <citation type="submission" date="2020-12" db="EMBL/GenBank/DDBJ databases">
        <title>PHA producing bacteria isolated from mangrove.</title>
        <authorList>
            <person name="Zheng W."/>
            <person name="Yu S."/>
            <person name="Huang Y."/>
        </authorList>
    </citation>
    <scope>NUCLEOTIDE SEQUENCE</scope>
    <source>
        <strain evidence="15">GN22-4</strain>
    </source>
</reference>